<evidence type="ECO:0000313" key="6">
    <source>
        <dbReference type="EMBL" id="AVQ00091.1"/>
    </source>
</evidence>
<keyword evidence="1" id="KW-0479">Metal-binding</keyword>
<dbReference type="EMBL" id="CP027860">
    <property type="protein sequence ID" value="AVQ00091.1"/>
    <property type="molecule type" value="Genomic_DNA"/>
</dbReference>
<dbReference type="OrthoDB" id="9785699at2"/>
<dbReference type="InterPro" id="IPR007197">
    <property type="entry name" value="rSAM"/>
</dbReference>
<reference evidence="6 7" key="1">
    <citation type="submission" date="2018-03" db="EMBL/GenBank/DDBJ databases">
        <title>Ahniella affigens gen. nov., sp. nov., a gammaproteobacterium isolated from sandy soil near a stream.</title>
        <authorList>
            <person name="Ko Y."/>
            <person name="Kim J.-H."/>
        </authorList>
    </citation>
    <scope>NUCLEOTIDE SEQUENCE [LARGE SCALE GENOMIC DNA]</scope>
    <source>
        <strain evidence="6 7">D13</strain>
    </source>
</reference>
<feature type="region of interest" description="Disordered" evidence="4">
    <location>
        <begin position="344"/>
        <end position="364"/>
    </location>
</feature>
<evidence type="ECO:0000259" key="5">
    <source>
        <dbReference type="SMART" id="SM00729"/>
    </source>
</evidence>
<dbReference type="GO" id="GO:0003824">
    <property type="term" value="F:catalytic activity"/>
    <property type="evidence" value="ECO:0007669"/>
    <property type="project" value="InterPro"/>
</dbReference>
<dbReference type="RefSeq" id="WP_106894009.1">
    <property type="nucleotide sequence ID" value="NZ_CP027860.1"/>
</dbReference>
<keyword evidence="2" id="KW-0408">Iron</keyword>
<keyword evidence="3" id="KW-0411">Iron-sulfur</keyword>
<dbReference type="GO" id="GO:0051536">
    <property type="term" value="F:iron-sulfur cluster binding"/>
    <property type="evidence" value="ECO:0007669"/>
    <property type="project" value="UniProtKB-KW"/>
</dbReference>
<dbReference type="Gene3D" id="3.80.30.30">
    <property type="match status" value="1"/>
</dbReference>
<gene>
    <name evidence="6" type="ORF">C7S18_11800</name>
</gene>
<evidence type="ECO:0000313" key="7">
    <source>
        <dbReference type="Proteomes" id="UP000241074"/>
    </source>
</evidence>
<feature type="region of interest" description="Disordered" evidence="4">
    <location>
        <begin position="1"/>
        <end position="24"/>
    </location>
</feature>
<dbReference type="Proteomes" id="UP000241074">
    <property type="component" value="Chromosome"/>
</dbReference>
<protein>
    <submittedName>
        <fullName evidence="6">Radical SAM protein</fullName>
    </submittedName>
</protein>
<evidence type="ECO:0000256" key="4">
    <source>
        <dbReference type="SAM" id="MobiDB-lite"/>
    </source>
</evidence>
<dbReference type="SUPFAM" id="SSF102114">
    <property type="entry name" value="Radical SAM enzymes"/>
    <property type="match status" value="1"/>
</dbReference>
<dbReference type="PANTHER" id="PTHR43432">
    <property type="entry name" value="SLR0285 PROTEIN"/>
    <property type="match status" value="1"/>
</dbReference>
<dbReference type="SFLD" id="SFLDS00029">
    <property type="entry name" value="Radical_SAM"/>
    <property type="match status" value="1"/>
</dbReference>
<organism evidence="6 7">
    <name type="scientific">Ahniella affigens</name>
    <dbReference type="NCBI Taxonomy" id="2021234"/>
    <lineage>
        <taxon>Bacteria</taxon>
        <taxon>Pseudomonadati</taxon>
        <taxon>Pseudomonadota</taxon>
        <taxon>Gammaproteobacteria</taxon>
        <taxon>Lysobacterales</taxon>
        <taxon>Rhodanobacteraceae</taxon>
        <taxon>Ahniella</taxon>
    </lineage>
</organism>
<dbReference type="CDD" id="cd01335">
    <property type="entry name" value="Radical_SAM"/>
    <property type="match status" value="1"/>
</dbReference>
<feature type="domain" description="Elp3/MiaA/NifB-like radical SAM core" evidence="5">
    <location>
        <begin position="69"/>
        <end position="294"/>
    </location>
</feature>
<dbReference type="InterPro" id="IPR040086">
    <property type="entry name" value="MJ0683-like"/>
</dbReference>
<dbReference type="InterPro" id="IPR006638">
    <property type="entry name" value="Elp3/MiaA/NifB-like_rSAM"/>
</dbReference>
<dbReference type="SMART" id="SM00729">
    <property type="entry name" value="Elp3"/>
    <property type="match status" value="1"/>
</dbReference>
<name>A0A2P1PZ33_9GAMM</name>
<dbReference type="SFLD" id="SFLDG01084">
    <property type="entry name" value="Uncharacterised_Radical_SAM_Su"/>
    <property type="match status" value="1"/>
</dbReference>
<dbReference type="Pfam" id="PF04055">
    <property type="entry name" value="Radical_SAM"/>
    <property type="match status" value="1"/>
</dbReference>
<dbReference type="AlphaFoldDB" id="A0A2P1PZ33"/>
<proteinExistence type="predicted"/>
<reference evidence="6 7" key="2">
    <citation type="submission" date="2018-03" db="EMBL/GenBank/DDBJ databases">
        <authorList>
            <person name="Keele B.F."/>
        </authorList>
    </citation>
    <scope>NUCLEOTIDE SEQUENCE [LARGE SCALE GENOMIC DNA]</scope>
    <source>
        <strain evidence="6 7">D13</strain>
    </source>
</reference>
<dbReference type="NCBIfam" id="NF033668">
    <property type="entry name" value="rSAM_PA0069"/>
    <property type="match status" value="1"/>
</dbReference>
<accession>A0A2P1PZ33</accession>
<dbReference type="KEGG" id="xba:C7S18_11800"/>
<dbReference type="InterPro" id="IPR058240">
    <property type="entry name" value="rSAM_sf"/>
</dbReference>
<keyword evidence="7" id="KW-1185">Reference proteome</keyword>
<dbReference type="PANTHER" id="PTHR43432:SF3">
    <property type="entry name" value="SLR0285 PROTEIN"/>
    <property type="match status" value="1"/>
</dbReference>
<dbReference type="GO" id="GO:0046872">
    <property type="term" value="F:metal ion binding"/>
    <property type="evidence" value="ECO:0007669"/>
    <property type="project" value="UniProtKB-KW"/>
</dbReference>
<evidence type="ECO:0000256" key="2">
    <source>
        <dbReference type="ARBA" id="ARBA00023004"/>
    </source>
</evidence>
<evidence type="ECO:0000256" key="1">
    <source>
        <dbReference type="ARBA" id="ARBA00022723"/>
    </source>
</evidence>
<sequence>MSSPPQKPGTIKGRGIQSNREGRFESTRVEAFDDGWFQEDGDPARPATEVRLEVAKSIISENQSPDLPFDLSLNPYRGCEHGCSYCYARPSHSYLNLSAGLDFETKLFAKTNAAQQLRQELRKRSHRVSAINFGANTDPYQPIERTYQITRQCLEVLLECRHPLTIITKNAMVERDLDLLKPLAELDLVQVFLSVTSLDNRLSAKLEPRATAPHRRIEAIRRLNAAGVPAGVFVAPIIPMITDRDLEAILEAAAGAGARHASYTLIRLPHEVKDLFREWLATHFPERAEHVMHRIQDIRGGKDYDSRFFHRMKGQGVFGELIRQRFDIACRKFGLDRREQSQLRTDLFRPPAQAGDQADLFGGG</sequence>
<evidence type="ECO:0000256" key="3">
    <source>
        <dbReference type="ARBA" id="ARBA00023014"/>
    </source>
</evidence>